<accession>A0A8A7QSW7</accession>
<organism evidence="1 2">
    <name type="scientific">Shewanella decolorationis</name>
    <dbReference type="NCBI Taxonomy" id="256839"/>
    <lineage>
        <taxon>Bacteria</taxon>
        <taxon>Pseudomonadati</taxon>
        <taxon>Pseudomonadota</taxon>
        <taxon>Gammaproteobacteria</taxon>
        <taxon>Alteromonadales</taxon>
        <taxon>Shewanellaceae</taxon>
        <taxon>Shewanella</taxon>
    </lineage>
</organism>
<proteinExistence type="predicted"/>
<dbReference type="KEGG" id="sdeo:D0436_10975"/>
<evidence type="ECO:0000313" key="1">
    <source>
        <dbReference type="EMBL" id="QTM65155.1"/>
    </source>
</evidence>
<reference evidence="1 2" key="1">
    <citation type="journal article" date="2019" name="Ecotoxicol. Environ. Saf.">
        <title>Microbial characterization of heavy metal resistant bacterial strains isolated from an electroplating wastewater treatment plant.</title>
        <authorList>
            <person name="Cai X."/>
            <person name="Zheng X."/>
            <person name="Zhang D."/>
            <person name="Iqbal W."/>
            <person name="Liu C."/>
            <person name="Yang B."/>
            <person name="Zhao X."/>
            <person name="Lu X."/>
            <person name="Mao Y."/>
        </authorList>
    </citation>
    <scope>NUCLEOTIDE SEQUENCE [LARGE SCALE GENOMIC DNA]</scope>
    <source>
        <strain evidence="1 2">Ni1-3</strain>
    </source>
</reference>
<dbReference type="AlphaFoldDB" id="A0A8A7QSW7"/>
<sequence length="55" mass="5738">MRPGMLIGVRKGAEVFKSVCEAWSISATVSESTGQVTVNQTVNLLRNKAASGVSA</sequence>
<dbReference type="Proteomes" id="UP000321124">
    <property type="component" value="Chromosome"/>
</dbReference>
<protein>
    <submittedName>
        <fullName evidence="1">Uncharacterized protein</fullName>
    </submittedName>
</protein>
<gene>
    <name evidence="1" type="ORF">D0436_10975</name>
</gene>
<evidence type="ECO:0000313" key="2">
    <source>
        <dbReference type="Proteomes" id="UP000321124"/>
    </source>
</evidence>
<dbReference type="EMBL" id="CP031775">
    <property type="protein sequence ID" value="QTM65155.1"/>
    <property type="molecule type" value="Genomic_DNA"/>
</dbReference>
<dbReference type="RefSeq" id="WP_208662692.1">
    <property type="nucleotide sequence ID" value="NZ_CP031775.2"/>
</dbReference>
<name>A0A8A7QSW7_9GAMM</name>